<evidence type="ECO:0000256" key="2">
    <source>
        <dbReference type="ARBA" id="ARBA00022692"/>
    </source>
</evidence>
<accession>S9VWZ1</accession>
<sequence length="568" mass="65904">MEIYRKRLKNVYSTFDESIYTKSSSPPSSLALQVFQQLNESSISKYQLRLVIQETRNLEKQKHDSLYWSILGRCSAVLHVMLLQRLLKEATELTDNLHYWETVDRNWISRLIYLIQSFPIRLWKAFSKSIHSTFRSPNFSQVFRKSNLFPKISASDIHFYAREVFISHTNVLSLIRHEYQSNAKHLRILRDEHASKIGCLSRAIMDARFPLDISGSTVDSKHTKLDDLVTEWIQRLLKLLNSSPKINHAEDLMAIFESILEPSEQFLEAKEYFSPSALERGWLKALMTLLASWMTIRFITKNQHNLLAWMEYLYSTMADFVNNWVYKPILGILDTIRSNRADSQIAVIQTKSLESDMQSLQRMVLDFVRDTSTSAIDLDLVRAQVHDGDLTPVLQAYEHDLKTPLKTAITGNLIRTLLIQLQKTKVDVEVTLSGIDRLLKSQQLVFATVGITPSIVFCYALTMQFKKNFLNKSVLSLSERRQRFRQAMRDVERILLRSGKKKTLEDQEYGLLVFQVNSMAELSKDLAISKPVREDLIQDLEDIQTNAYGISSQLRAIDRIYRLFYPTI</sequence>
<dbReference type="OrthoDB" id="413313at2759"/>
<dbReference type="PANTHER" id="PTHR28234:SF1">
    <property type="entry name" value="NUCLEAR CONTROL OF ATPASE PROTEIN 2"/>
    <property type="match status" value="1"/>
</dbReference>
<dbReference type="HOGENOM" id="CLU_008227_1_0_1"/>
<reference evidence="6 7" key="1">
    <citation type="journal article" date="2011" name="Science">
        <title>Comparative functional genomics of the fission yeasts.</title>
        <authorList>
            <person name="Rhind N."/>
            <person name="Chen Z."/>
            <person name="Yassour M."/>
            <person name="Thompson D.A."/>
            <person name="Haas B.J."/>
            <person name="Habib N."/>
            <person name="Wapinski I."/>
            <person name="Roy S."/>
            <person name="Lin M.F."/>
            <person name="Heiman D.I."/>
            <person name="Young S.K."/>
            <person name="Furuya K."/>
            <person name="Guo Y."/>
            <person name="Pidoux A."/>
            <person name="Chen H.M."/>
            <person name="Robbertse B."/>
            <person name="Goldberg J.M."/>
            <person name="Aoki K."/>
            <person name="Bayne E.H."/>
            <person name="Berlin A.M."/>
            <person name="Desjardins C.A."/>
            <person name="Dobbs E."/>
            <person name="Dukaj L."/>
            <person name="Fan L."/>
            <person name="FitzGerald M.G."/>
            <person name="French C."/>
            <person name="Gujja S."/>
            <person name="Hansen K."/>
            <person name="Keifenheim D."/>
            <person name="Levin J.Z."/>
            <person name="Mosher R.A."/>
            <person name="Mueller C.A."/>
            <person name="Pfiffner J."/>
            <person name="Priest M."/>
            <person name="Russ C."/>
            <person name="Smialowska A."/>
            <person name="Swoboda P."/>
            <person name="Sykes S.M."/>
            <person name="Vaughn M."/>
            <person name="Vengrova S."/>
            <person name="Yoder R."/>
            <person name="Zeng Q."/>
            <person name="Allshire R."/>
            <person name="Baulcombe D."/>
            <person name="Birren B.W."/>
            <person name="Brown W."/>
            <person name="Ekwall K."/>
            <person name="Kellis M."/>
            <person name="Leatherwood J."/>
            <person name="Levin H."/>
            <person name="Margalit H."/>
            <person name="Martienssen R."/>
            <person name="Nieduszynski C.A."/>
            <person name="Spatafora J.W."/>
            <person name="Friedman N."/>
            <person name="Dalgaard J.Z."/>
            <person name="Baumann P."/>
            <person name="Niki H."/>
            <person name="Regev A."/>
            <person name="Nusbaum C."/>
        </authorList>
    </citation>
    <scope>NUCLEOTIDE SEQUENCE [LARGE SCALE GENOMIC DNA]</scope>
    <source>
        <strain evidence="7">OY26 / ATCC MYA-4695 / CBS 11777 / NBRC 106824 / NRRL Y48691</strain>
    </source>
</reference>
<dbReference type="Pfam" id="PF08637">
    <property type="entry name" value="NCA2"/>
    <property type="match status" value="1"/>
</dbReference>
<gene>
    <name evidence="6" type="ORF">SPOG_01222</name>
</gene>
<evidence type="ECO:0000256" key="3">
    <source>
        <dbReference type="ARBA" id="ARBA00022989"/>
    </source>
</evidence>
<dbReference type="InterPro" id="IPR013946">
    <property type="entry name" value="NCA2-like"/>
</dbReference>
<evidence type="ECO:0000256" key="5">
    <source>
        <dbReference type="ARBA" id="ARBA00023136"/>
    </source>
</evidence>
<keyword evidence="3" id="KW-1133">Transmembrane helix</keyword>
<dbReference type="GO" id="GO:0005741">
    <property type="term" value="C:mitochondrial outer membrane"/>
    <property type="evidence" value="ECO:0007669"/>
    <property type="project" value="TreeGrafter"/>
</dbReference>
<comment type="subcellular location">
    <subcellularLocation>
        <location evidence="1">Mitochondrion membrane</location>
        <topology evidence="1">Multi-pass membrane protein</topology>
    </subcellularLocation>
</comment>
<dbReference type="OMA" id="YHEFHED"/>
<dbReference type="eggNOG" id="ENOG502QTT6">
    <property type="taxonomic scope" value="Eukaryota"/>
</dbReference>
<dbReference type="PANTHER" id="PTHR28234">
    <property type="entry name" value="NUCLEAR CONTROL OF ATPASE PROTEIN 2"/>
    <property type="match status" value="1"/>
</dbReference>
<keyword evidence="4" id="KW-0496">Mitochondrion</keyword>
<evidence type="ECO:0000313" key="7">
    <source>
        <dbReference type="Proteomes" id="UP000015464"/>
    </source>
</evidence>
<dbReference type="EMBL" id="KE546993">
    <property type="protein sequence ID" value="EPY50465.1"/>
    <property type="molecule type" value="Genomic_DNA"/>
</dbReference>
<dbReference type="GeneID" id="25035553"/>
<keyword evidence="5" id="KW-0472">Membrane</keyword>
<evidence type="ECO:0000313" key="6">
    <source>
        <dbReference type="EMBL" id="EPY50465.1"/>
    </source>
</evidence>
<evidence type="ECO:0000256" key="1">
    <source>
        <dbReference type="ARBA" id="ARBA00004225"/>
    </source>
</evidence>
<dbReference type="STRING" id="653667.S9VWZ1"/>
<dbReference type="AlphaFoldDB" id="S9VWZ1"/>
<keyword evidence="7" id="KW-1185">Reference proteome</keyword>
<proteinExistence type="predicted"/>
<keyword evidence="2" id="KW-0812">Transmembrane</keyword>
<organism evidence="6 7">
    <name type="scientific">Schizosaccharomyces cryophilus (strain OY26 / ATCC MYA-4695 / CBS 11777 / NBRC 106824 / NRRL Y48691)</name>
    <name type="common">Fission yeast</name>
    <dbReference type="NCBI Taxonomy" id="653667"/>
    <lineage>
        <taxon>Eukaryota</taxon>
        <taxon>Fungi</taxon>
        <taxon>Dikarya</taxon>
        <taxon>Ascomycota</taxon>
        <taxon>Taphrinomycotina</taxon>
        <taxon>Schizosaccharomycetes</taxon>
        <taxon>Schizosaccharomycetales</taxon>
        <taxon>Schizosaccharomycetaceae</taxon>
        <taxon>Schizosaccharomyces</taxon>
    </lineage>
</organism>
<protein>
    <submittedName>
        <fullName evidence="6">Nca2</fullName>
    </submittedName>
</protein>
<name>S9VWZ1_SCHCR</name>
<dbReference type="Proteomes" id="UP000015464">
    <property type="component" value="Unassembled WGS sequence"/>
</dbReference>
<dbReference type="RefSeq" id="XP_013024948.1">
    <property type="nucleotide sequence ID" value="XM_013169494.1"/>
</dbReference>
<evidence type="ECO:0000256" key="4">
    <source>
        <dbReference type="ARBA" id="ARBA00023128"/>
    </source>
</evidence>